<comment type="function">
    <text evidence="9">This protein specifically catalyzes the removal of signal peptides from prolipoproteins.</text>
</comment>
<keyword evidence="5 9" id="KW-0064">Aspartyl protease</keyword>
<sequence length="184" mass="19963">MQAARGTSLNPSDHDPDPEEHRRRSTWWLFAVVGTAAYALDIGTKQWALTALAERDIPVVGDFLVLHLTHNPGAAFSTGTQFTEVLTALAIIAVCVVLFLSRRLASPLWSVGLGLLIGGVGGNLTDRLVREPGVLRGHVIDWLMLPNWPVFNIADMCIMTAAGVIILQSLRGITLSGDRVEDEE</sequence>
<dbReference type="GO" id="GO:0004190">
    <property type="term" value="F:aspartic-type endopeptidase activity"/>
    <property type="evidence" value="ECO:0007669"/>
    <property type="project" value="UniProtKB-UniRule"/>
</dbReference>
<dbReference type="RefSeq" id="WP_166320499.1">
    <property type="nucleotide sequence ID" value="NZ_CP049866.1"/>
</dbReference>
<comment type="subcellular location">
    <subcellularLocation>
        <location evidence="9">Cell membrane</location>
        <topology evidence="9">Multi-pass membrane protein</topology>
    </subcellularLocation>
</comment>
<dbReference type="KEGG" id="npi:G7071_16660"/>
<evidence type="ECO:0000256" key="9">
    <source>
        <dbReference type="HAMAP-Rule" id="MF_00161"/>
    </source>
</evidence>
<comment type="pathway">
    <text evidence="9">Protein modification; lipoprotein biosynthesis (signal peptide cleavage).</text>
</comment>
<accession>A0A6G7YJ98</accession>
<dbReference type="UniPathway" id="UPA00665"/>
<dbReference type="GO" id="GO:0005886">
    <property type="term" value="C:plasma membrane"/>
    <property type="evidence" value="ECO:0007669"/>
    <property type="project" value="UniProtKB-SubCell"/>
</dbReference>
<evidence type="ECO:0000256" key="8">
    <source>
        <dbReference type="ARBA" id="ARBA00023136"/>
    </source>
</evidence>
<comment type="catalytic activity">
    <reaction evidence="9">
        <text>Release of signal peptides from bacterial membrane prolipoproteins. Hydrolyzes -Xaa-Yaa-Zaa-|-(S,diacylglyceryl)Cys-, in which Xaa is hydrophobic (preferably Leu), and Yaa (Ala or Ser) and Zaa (Gly or Ala) have small, neutral side chains.</text>
        <dbReference type="EC" id="3.4.23.36"/>
    </reaction>
</comment>
<comment type="caution">
    <text evidence="9">Lacks conserved residue(s) required for the propagation of feature annotation.</text>
</comment>
<organism evidence="12 13">
    <name type="scientific">Nocardioides piscis</name>
    <dbReference type="NCBI Taxonomy" id="2714938"/>
    <lineage>
        <taxon>Bacteria</taxon>
        <taxon>Bacillati</taxon>
        <taxon>Actinomycetota</taxon>
        <taxon>Actinomycetes</taxon>
        <taxon>Propionibacteriales</taxon>
        <taxon>Nocardioidaceae</taxon>
        <taxon>Nocardioides</taxon>
    </lineage>
</organism>
<evidence type="ECO:0000256" key="3">
    <source>
        <dbReference type="ARBA" id="ARBA00022670"/>
    </source>
</evidence>
<dbReference type="EMBL" id="CP049866">
    <property type="protein sequence ID" value="QIK76815.1"/>
    <property type="molecule type" value="Genomic_DNA"/>
</dbReference>
<keyword evidence="13" id="KW-1185">Reference proteome</keyword>
<dbReference type="PANTHER" id="PTHR33695:SF1">
    <property type="entry name" value="LIPOPROTEIN SIGNAL PEPTIDASE"/>
    <property type="match status" value="1"/>
</dbReference>
<evidence type="ECO:0000256" key="10">
    <source>
        <dbReference type="RuleBase" id="RU004181"/>
    </source>
</evidence>
<dbReference type="EC" id="3.4.23.36" evidence="9"/>
<feature type="region of interest" description="Disordered" evidence="11">
    <location>
        <begin position="1"/>
        <end position="20"/>
    </location>
</feature>
<dbReference type="GO" id="GO:0006508">
    <property type="term" value="P:proteolysis"/>
    <property type="evidence" value="ECO:0007669"/>
    <property type="project" value="UniProtKB-KW"/>
</dbReference>
<keyword evidence="3 9" id="KW-0645">Protease</keyword>
<keyword evidence="6 9" id="KW-0378">Hydrolase</keyword>
<dbReference type="InterPro" id="IPR001872">
    <property type="entry name" value="Peptidase_A8"/>
</dbReference>
<dbReference type="AlphaFoldDB" id="A0A6G7YJ98"/>
<dbReference type="PANTHER" id="PTHR33695">
    <property type="entry name" value="LIPOPROTEIN SIGNAL PEPTIDASE"/>
    <property type="match status" value="1"/>
</dbReference>
<dbReference type="PRINTS" id="PR00781">
    <property type="entry name" value="LIPOSIGPTASE"/>
</dbReference>
<evidence type="ECO:0000256" key="11">
    <source>
        <dbReference type="SAM" id="MobiDB-lite"/>
    </source>
</evidence>
<evidence type="ECO:0000256" key="4">
    <source>
        <dbReference type="ARBA" id="ARBA00022692"/>
    </source>
</evidence>
<name>A0A6G7YJ98_9ACTN</name>
<evidence type="ECO:0000256" key="2">
    <source>
        <dbReference type="ARBA" id="ARBA00022475"/>
    </source>
</evidence>
<dbReference type="Pfam" id="PF01252">
    <property type="entry name" value="Peptidase_A8"/>
    <property type="match status" value="1"/>
</dbReference>
<feature type="transmembrane region" description="Helical" evidence="9">
    <location>
        <begin position="107"/>
        <end position="125"/>
    </location>
</feature>
<evidence type="ECO:0000256" key="6">
    <source>
        <dbReference type="ARBA" id="ARBA00022801"/>
    </source>
</evidence>
<dbReference type="HAMAP" id="MF_00161">
    <property type="entry name" value="LspA"/>
    <property type="match status" value="1"/>
</dbReference>
<feature type="transmembrane region" description="Helical" evidence="9">
    <location>
        <begin position="145"/>
        <end position="167"/>
    </location>
</feature>
<keyword evidence="4 9" id="KW-0812">Transmembrane</keyword>
<evidence type="ECO:0000256" key="5">
    <source>
        <dbReference type="ARBA" id="ARBA00022750"/>
    </source>
</evidence>
<dbReference type="Proteomes" id="UP000502035">
    <property type="component" value="Chromosome"/>
</dbReference>
<gene>
    <name evidence="9" type="primary">lspA</name>
    <name evidence="12" type="ORF">G7071_16660</name>
</gene>
<feature type="transmembrane region" description="Helical" evidence="9">
    <location>
        <begin position="82"/>
        <end position="100"/>
    </location>
</feature>
<proteinExistence type="inferred from homology"/>
<feature type="compositionally biased region" description="Polar residues" evidence="11">
    <location>
        <begin position="1"/>
        <end position="11"/>
    </location>
</feature>
<feature type="active site" evidence="9">
    <location>
        <position position="155"/>
    </location>
</feature>
<keyword evidence="7 9" id="KW-1133">Transmembrane helix</keyword>
<keyword evidence="2 9" id="KW-1003">Cell membrane</keyword>
<evidence type="ECO:0000313" key="12">
    <source>
        <dbReference type="EMBL" id="QIK76815.1"/>
    </source>
</evidence>
<feature type="active site" evidence="9">
    <location>
        <position position="141"/>
    </location>
</feature>
<protein>
    <recommendedName>
        <fullName evidence="9">Lipoprotein signal peptidase</fullName>
        <ecNumber evidence="9">3.4.23.36</ecNumber>
    </recommendedName>
    <alternativeName>
        <fullName evidence="9">Prolipoprotein signal peptidase</fullName>
    </alternativeName>
    <alternativeName>
        <fullName evidence="9">Signal peptidase II</fullName>
        <shortName evidence="9">SPase II</shortName>
    </alternativeName>
</protein>
<evidence type="ECO:0000256" key="7">
    <source>
        <dbReference type="ARBA" id="ARBA00022989"/>
    </source>
</evidence>
<evidence type="ECO:0000256" key="1">
    <source>
        <dbReference type="ARBA" id="ARBA00006139"/>
    </source>
</evidence>
<comment type="similarity">
    <text evidence="1 9 10">Belongs to the peptidase A8 family.</text>
</comment>
<evidence type="ECO:0000313" key="13">
    <source>
        <dbReference type="Proteomes" id="UP000502035"/>
    </source>
</evidence>
<reference evidence="12 13" key="1">
    <citation type="submission" date="2020-03" db="EMBL/GenBank/DDBJ databases">
        <title>Nocardioides sp. nov., isolated from fish.</title>
        <authorList>
            <person name="Hyun D.-W."/>
            <person name="Bae J.-W."/>
        </authorList>
    </citation>
    <scope>NUCLEOTIDE SEQUENCE [LARGE SCALE GENOMIC DNA]</scope>
    <source>
        <strain evidence="12 13">HDW12A</strain>
    </source>
</reference>
<keyword evidence="8 9" id="KW-0472">Membrane</keyword>